<evidence type="ECO:0000256" key="6">
    <source>
        <dbReference type="SAM" id="Phobius"/>
    </source>
</evidence>
<organism evidence="8 9">
    <name type="scientific">Fusarium coffeatum</name>
    <dbReference type="NCBI Taxonomy" id="231269"/>
    <lineage>
        <taxon>Eukaryota</taxon>
        <taxon>Fungi</taxon>
        <taxon>Dikarya</taxon>
        <taxon>Ascomycota</taxon>
        <taxon>Pezizomycotina</taxon>
        <taxon>Sordariomycetes</taxon>
        <taxon>Hypocreomycetidae</taxon>
        <taxon>Hypocreales</taxon>
        <taxon>Nectriaceae</taxon>
        <taxon>Fusarium</taxon>
        <taxon>Fusarium incarnatum-equiseti species complex</taxon>
    </lineage>
</organism>
<name>A0A366S836_9HYPO</name>
<feature type="transmembrane region" description="Helical" evidence="6">
    <location>
        <begin position="190"/>
        <end position="213"/>
    </location>
</feature>
<keyword evidence="3 6" id="KW-1133">Transmembrane helix</keyword>
<dbReference type="GeneID" id="41991571"/>
<comment type="subcellular location">
    <subcellularLocation>
        <location evidence="1">Membrane</location>
        <topology evidence="1">Single-pass membrane protein</topology>
    </subcellularLocation>
</comment>
<dbReference type="GO" id="GO:0016020">
    <property type="term" value="C:membrane"/>
    <property type="evidence" value="ECO:0007669"/>
    <property type="project" value="UniProtKB-SubCell"/>
</dbReference>
<dbReference type="InterPro" id="IPR051694">
    <property type="entry name" value="Immunoregulatory_rcpt-like"/>
</dbReference>
<dbReference type="EMBL" id="QKXC01000044">
    <property type="protein sequence ID" value="RBR25068.1"/>
    <property type="molecule type" value="Genomic_DNA"/>
</dbReference>
<dbReference type="AlphaFoldDB" id="A0A366S836"/>
<feature type="chain" id="PRO_5016671396" evidence="7">
    <location>
        <begin position="28"/>
        <end position="607"/>
    </location>
</feature>
<dbReference type="PANTHER" id="PTHR15549">
    <property type="entry name" value="PAIRED IMMUNOGLOBULIN-LIKE TYPE 2 RECEPTOR"/>
    <property type="match status" value="1"/>
</dbReference>
<keyword evidence="2 6" id="KW-0812">Transmembrane</keyword>
<dbReference type="RefSeq" id="XP_031019659.1">
    <property type="nucleotide sequence ID" value="XM_031156275.1"/>
</dbReference>
<accession>A0A366S836</accession>
<evidence type="ECO:0000256" key="3">
    <source>
        <dbReference type="ARBA" id="ARBA00022989"/>
    </source>
</evidence>
<feature type="region of interest" description="Disordered" evidence="5">
    <location>
        <begin position="259"/>
        <end position="284"/>
    </location>
</feature>
<dbReference type="Proteomes" id="UP000253153">
    <property type="component" value="Unassembled WGS sequence"/>
</dbReference>
<keyword evidence="9" id="KW-1185">Reference proteome</keyword>
<feature type="signal peptide" evidence="7">
    <location>
        <begin position="1"/>
        <end position="27"/>
    </location>
</feature>
<reference evidence="8 9" key="1">
    <citation type="submission" date="2018-06" db="EMBL/GenBank/DDBJ databases">
        <title>Fusarium incarnatum-equiseti species complex species 28.</title>
        <authorList>
            <person name="Gardiner D.M."/>
        </authorList>
    </citation>
    <scope>NUCLEOTIDE SEQUENCE [LARGE SCALE GENOMIC DNA]</scope>
    <source>
        <strain evidence="8 9">FIESC_28</strain>
    </source>
</reference>
<evidence type="ECO:0000313" key="8">
    <source>
        <dbReference type="EMBL" id="RBR25068.1"/>
    </source>
</evidence>
<dbReference type="GO" id="GO:0071944">
    <property type="term" value="C:cell periphery"/>
    <property type="evidence" value="ECO:0007669"/>
    <property type="project" value="UniProtKB-ARBA"/>
</dbReference>
<evidence type="ECO:0000256" key="4">
    <source>
        <dbReference type="ARBA" id="ARBA00023136"/>
    </source>
</evidence>
<dbReference type="PANTHER" id="PTHR15549:SF30">
    <property type="entry name" value="MID2 DOMAIN-CONTAINING PROTEIN"/>
    <property type="match status" value="1"/>
</dbReference>
<protein>
    <submittedName>
        <fullName evidence="8">Uncharacterized protein</fullName>
    </submittedName>
</protein>
<comment type="caution">
    <text evidence="8">The sequence shown here is derived from an EMBL/GenBank/DDBJ whole genome shotgun (WGS) entry which is preliminary data.</text>
</comment>
<keyword evidence="7" id="KW-0732">Signal</keyword>
<gene>
    <name evidence="8" type="ORF">FIESC28_02125</name>
</gene>
<evidence type="ECO:0000313" key="9">
    <source>
        <dbReference type="Proteomes" id="UP000253153"/>
    </source>
</evidence>
<evidence type="ECO:0000256" key="7">
    <source>
        <dbReference type="SAM" id="SignalP"/>
    </source>
</evidence>
<evidence type="ECO:0000256" key="5">
    <source>
        <dbReference type="SAM" id="MobiDB-lite"/>
    </source>
</evidence>
<feature type="compositionally biased region" description="Polar residues" evidence="5">
    <location>
        <begin position="172"/>
        <end position="182"/>
    </location>
</feature>
<proteinExistence type="predicted"/>
<evidence type="ECO:0000256" key="1">
    <source>
        <dbReference type="ARBA" id="ARBA00004167"/>
    </source>
</evidence>
<feature type="region of interest" description="Disordered" evidence="5">
    <location>
        <begin position="118"/>
        <end position="187"/>
    </location>
</feature>
<feature type="compositionally biased region" description="Low complexity" evidence="5">
    <location>
        <begin position="128"/>
        <end position="166"/>
    </location>
</feature>
<dbReference type="OrthoDB" id="5390143at2759"/>
<keyword evidence="4 6" id="KW-0472">Membrane</keyword>
<sequence>MMSLSTMAARQLFAFLALMSLSQTVLALFINPPPRQSDIDNPQYELGDEIKIRWSTNAEFTDLTLWQSGTGKMYMLQSNSRSQDYTWIVSYQGIDPAETNSFSLYLFEHGETGPLFSSHRFNITDPNASTTSASETTTTSLSPTETETSSQTTAETTSESASSSTTVEDEPTSSSAGIEYTTSSGPSSGAIAGIVVGSIVVVLGIAVVAFMLWRRKKARKASKATPEMEAAKYAPVQAPHDDGVHQGPYEMGDPAQAHELPATEYNPGPGSRTESQAILPPGLVSSDDGRCIAPPRSYGRTPFRPQRMQVLEVSDILLLYTIREVEVYSVAGIPHLTAEVPLAIHGLRSDNLAAFLQGCGALPAQNQLTCRVGWWIWFRRGTPDWLRGSTFGYAQLSTVGTLEIFYDGGSKFVSREKPNRAAGDVVLTLQDDGVASLTYNGLPISFINLSLLSNGNLQVYHITLKVKGIYETIPNSKITDATYLTVSDDLVIEIQGADKRSIWRSPLREPSRQELEWERDAYRDNRRQREYKQLGLCISDDATAYIQASNYFQPWAIHFTDLRDSVGDALRPGAQFKFTQCLKSQDGQYSAFLDGNGDFQLMGDRLL</sequence>
<evidence type="ECO:0000256" key="2">
    <source>
        <dbReference type="ARBA" id="ARBA00022692"/>
    </source>
</evidence>